<accession>A0A1Y2JZC0</accession>
<keyword evidence="4" id="KW-0249">Electron transport</keyword>
<dbReference type="Pfam" id="PF00034">
    <property type="entry name" value="Cytochrom_C"/>
    <property type="match status" value="1"/>
</dbReference>
<keyword evidence="1" id="KW-0813">Transport</keyword>
<evidence type="ECO:0000256" key="7">
    <source>
        <dbReference type="SAM" id="SignalP"/>
    </source>
</evidence>
<dbReference type="Gene3D" id="1.10.760.10">
    <property type="entry name" value="Cytochrome c-like domain"/>
    <property type="match status" value="1"/>
</dbReference>
<keyword evidence="5 6" id="KW-0408">Iron</keyword>
<dbReference type="GO" id="GO:0046872">
    <property type="term" value="F:metal ion binding"/>
    <property type="evidence" value="ECO:0007669"/>
    <property type="project" value="UniProtKB-KW"/>
</dbReference>
<feature type="signal peptide" evidence="7">
    <location>
        <begin position="1"/>
        <end position="27"/>
    </location>
</feature>
<evidence type="ECO:0000256" key="4">
    <source>
        <dbReference type="ARBA" id="ARBA00022982"/>
    </source>
</evidence>
<organism evidence="9 10">
    <name type="scientific">Magnetofaba australis IT-1</name>
    <dbReference type="NCBI Taxonomy" id="1434232"/>
    <lineage>
        <taxon>Bacteria</taxon>
        <taxon>Pseudomonadati</taxon>
        <taxon>Pseudomonadota</taxon>
        <taxon>Magnetococcia</taxon>
        <taxon>Magnetococcales</taxon>
        <taxon>Magnetococcaceae</taxon>
        <taxon>Magnetofaba</taxon>
    </lineage>
</organism>
<dbReference type="GO" id="GO:0009055">
    <property type="term" value="F:electron transfer activity"/>
    <property type="evidence" value="ECO:0007669"/>
    <property type="project" value="InterPro"/>
</dbReference>
<dbReference type="EMBL" id="LVJN01000021">
    <property type="protein sequence ID" value="OSM00255.1"/>
    <property type="molecule type" value="Genomic_DNA"/>
</dbReference>
<gene>
    <name evidence="9" type="ORF">MAIT1_00727</name>
</gene>
<dbReference type="AlphaFoldDB" id="A0A1Y2JZC0"/>
<dbReference type="InterPro" id="IPR002327">
    <property type="entry name" value="Cyt_c_1A/1B"/>
</dbReference>
<sequence length="143" mass="15486">MFLGDQHMRVSRLAIAALLSAASLAFAAAPAQAGDAAKGEKLMKKCGACHTWDQGGKKKVGPNLFGVYEQNCGHNAEFKYSDGYHKACEKGFKIDEAMLMEYLADASAYLSGVAGEKVKSKMTFKLKKEADRADVIEFLKGNK</sequence>
<dbReference type="GO" id="GO:0020037">
    <property type="term" value="F:heme binding"/>
    <property type="evidence" value="ECO:0007669"/>
    <property type="project" value="InterPro"/>
</dbReference>
<keyword evidence="7" id="KW-0732">Signal</keyword>
<dbReference type="SUPFAM" id="SSF46626">
    <property type="entry name" value="Cytochrome c"/>
    <property type="match status" value="1"/>
</dbReference>
<dbReference type="STRING" id="1434232.MAIT1_00727"/>
<proteinExistence type="predicted"/>
<evidence type="ECO:0000256" key="5">
    <source>
        <dbReference type="ARBA" id="ARBA00023004"/>
    </source>
</evidence>
<dbReference type="Proteomes" id="UP000194003">
    <property type="component" value="Unassembled WGS sequence"/>
</dbReference>
<keyword evidence="10" id="KW-1185">Reference proteome</keyword>
<reference evidence="9 10" key="1">
    <citation type="journal article" date="2016" name="BMC Genomics">
        <title>Combined genomic and structural analyses of a cultured magnetotactic bacterium reveals its niche adaptation to a dynamic environment.</title>
        <authorList>
            <person name="Araujo A.C."/>
            <person name="Morillo V."/>
            <person name="Cypriano J."/>
            <person name="Teixeira L.C."/>
            <person name="Leao P."/>
            <person name="Lyra S."/>
            <person name="Almeida L.G."/>
            <person name="Bazylinski D.A."/>
            <person name="Vasconcellos A.T."/>
            <person name="Abreu F."/>
            <person name="Lins U."/>
        </authorList>
    </citation>
    <scope>NUCLEOTIDE SEQUENCE [LARGE SCALE GENOMIC DNA]</scope>
    <source>
        <strain evidence="9 10">IT-1</strain>
    </source>
</reference>
<feature type="domain" description="Cytochrome c" evidence="8">
    <location>
        <begin position="34"/>
        <end position="143"/>
    </location>
</feature>
<dbReference type="PANTHER" id="PTHR11961">
    <property type="entry name" value="CYTOCHROME C"/>
    <property type="match status" value="1"/>
</dbReference>
<keyword evidence="2 6" id="KW-0349">Heme</keyword>
<protein>
    <submittedName>
        <fullName evidence="9">Putative cytochrome c, class I</fullName>
    </submittedName>
</protein>
<evidence type="ECO:0000256" key="3">
    <source>
        <dbReference type="ARBA" id="ARBA00022723"/>
    </source>
</evidence>
<feature type="chain" id="PRO_5012192400" evidence="7">
    <location>
        <begin position="28"/>
        <end position="143"/>
    </location>
</feature>
<dbReference type="PRINTS" id="PR00604">
    <property type="entry name" value="CYTCHRMECIAB"/>
</dbReference>
<dbReference type="InterPro" id="IPR009056">
    <property type="entry name" value="Cyt_c-like_dom"/>
</dbReference>
<name>A0A1Y2JZC0_9PROT</name>
<evidence type="ECO:0000256" key="6">
    <source>
        <dbReference type="PROSITE-ProRule" id="PRU00433"/>
    </source>
</evidence>
<keyword evidence="3 6" id="KW-0479">Metal-binding</keyword>
<evidence type="ECO:0000313" key="10">
    <source>
        <dbReference type="Proteomes" id="UP000194003"/>
    </source>
</evidence>
<evidence type="ECO:0000256" key="2">
    <source>
        <dbReference type="ARBA" id="ARBA00022617"/>
    </source>
</evidence>
<comment type="caution">
    <text evidence="9">The sequence shown here is derived from an EMBL/GenBank/DDBJ whole genome shotgun (WGS) entry which is preliminary data.</text>
</comment>
<evidence type="ECO:0000313" key="9">
    <source>
        <dbReference type="EMBL" id="OSM00255.1"/>
    </source>
</evidence>
<dbReference type="PROSITE" id="PS51007">
    <property type="entry name" value="CYTC"/>
    <property type="match status" value="1"/>
</dbReference>
<evidence type="ECO:0000256" key="1">
    <source>
        <dbReference type="ARBA" id="ARBA00022448"/>
    </source>
</evidence>
<evidence type="ECO:0000259" key="8">
    <source>
        <dbReference type="PROSITE" id="PS51007"/>
    </source>
</evidence>
<dbReference type="InterPro" id="IPR036909">
    <property type="entry name" value="Cyt_c-like_dom_sf"/>
</dbReference>